<keyword evidence="8" id="KW-1185">Reference proteome</keyword>
<dbReference type="PANTHER" id="PTHR33136">
    <property type="entry name" value="RAPID ALKALINIZATION FACTOR-LIKE"/>
    <property type="match status" value="1"/>
</dbReference>
<gene>
    <name evidence="7" type="ORF">CICLE_v10018198mg</name>
</gene>
<dbReference type="InterPro" id="IPR008801">
    <property type="entry name" value="RALF"/>
</dbReference>
<sequence>MASEANAFDSGSWGRLTNIGRIEDDTEVLMPAEDSLPCNRRGASYYNCNGGGPANPYRRGCTAITNCQRATA</sequence>
<keyword evidence="5" id="KW-0732">Signal</keyword>
<dbReference type="STRING" id="85681.V4UEI3"/>
<dbReference type="Gramene" id="ESR62600">
    <property type="protein sequence ID" value="ESR62600"/>
    <property type="gene ID" value="CICLE_v10018198mg"/>
</dbReference>
<evidence type="ECO:0000313" key="8">
    <source>
        <dbReference type="Proteomes" id="UP000030687"/>
    </source>
</evidence>
<dbReference type="GO" id="GO:0005179">
    <property type="term" value="F:hormone activity"/>
    <property type="evidence" value="ECO:0007669"/>
    <property type="project" value="UniProtKB-KW"/>
</dbReference>
<keyword evidence="4" id="KW-0372">Hormone</keyword>
<dbReference type="Proteomes" id="UP000030687">
    <property type="component" value="Unassembled WGS sequence"/>
</dbReference>
<evidence type="ECO:0008006" key="9">
    <source>
        <dbReference type="Google" id="ProtNLM"/>
    </source>
</evidence>
<reference evidence="7 8" key="1">
    <citation type="submission" date="2013-10" db="EMBL/GenBank/DDBJ databases">
        <authorList>
            <consortium name="International Citrus Genome Consortium"/>
            <person name="Jenkins J."/>
            <person name="Schmutz J."/>
            <person name="Prochnik S."/>
            <person name="Rokhsar D."/>
            <person name="Gmitter F."/>
            <person name="Ollitrault P."/>
            <person name="Machado M."/>
            <person name="Talon M."/>
            <person name="Wincker P."/>
            <person name="Jaillon O."/>
            <person name="Morgante M."/>
        </authorList>
    </citation>
    <scope>NUCLEOTIDE SEQUENCE</scope>
    <source>
        <strain evidence="8">cv. Clemenules</strain>
    </source>
</reference>
<dbReference type="Pfam" id="PF05498">
    <property type="entry name" value="RALF"/>
    <property type="match status" value="1"/>
</dbReference>
<dbReference type="InParanoid" id="V4UEI3"/>
<evidence type="ECO:0000256" key="6">
    <source>
        <dbReference type="ARBA" id="ARBA00023157"/>
    </source>
</evidence>
<proteinExistence type="inferred from homology"/>
<evidence type="ECO:0000256" key="5">
    <source>
        <dbReference type="ARBA" id="ARBA00022729"/>
    </source>
</evidence>
<keyword evidence="6" id="KW-1015">Disulfide bond</keyword>
<dbReference type="AlphaFoldDB" id="V4UEI3"/>
<evidence type="ECO:0000256" key="1">
    <source>
        <dbReference type="ARBA" id="ARBA00004613"/>
    </source>
</evidence>
<name>V4UEI3_CITCL</name>
<comment type="similarity">
    <text evidence="2">Belongs to the plant rapid alkalinization factor (RALF) family.</text>
</comment>
<evidence type="ECO:0000256" key="2">
    <source>
        <dbReference type="ARBA" id="ARBA00009178"/>
    </source>
</evidence>
<dbReference type="EMBL" id="KI536312">
    <property type="protein sequence ID" value="ESR62600.1"/>
    <property type="molecule type" value="Genomic_DNA"/>
</dbReference>
<accession>V4UEI3</accession>
<keyword evidence="3" id="KW-0964">Secreted</keyword>
<dbReference type="GO" id="GO:0005576">
    <property type="term" value="C:extracellular region"/>
    <property type="evidence" value="ECO:0007669"/>
    <property type="project" value="UniProtKB-SubCell"/>
</dbReference>
<protein>
    <recommendedName>
        <fullName evidence="9">Rapid alkalinization factor 1</fullName>
    </recommendedName>
</protein>
<dbReference type="PANTHER" id="PTHR33136:SF89">
    <property type="entry name" value="PROTEIN RALF-LIKE 19"/>
    <property type="match status" value="1"/>
</dbReference>
<comment type="subcellular location">
    <subcellularLocation>
        <location evidence="1">Secreted</location>
    </subcellularLocation>
</comment>
<evidence type="ECO:0000256" key="4">
    <source>
        <dbReference type="ARBA" id="ARBA00022702"/>
    </source>
</evidence>
<dbReference type="GO" id="GO:0040008">
    <property type="term" value="P:regulation of growth"/>
    <property type="evidence" value="ECO:0007669"/>
    <property type="project" value="UniProtKB-ARBA"/>
</dbReference>
<organism evidence="7 8">
    <name type="scientific">Citrus clementina</name>
    <name type="common">Clementine</name>
    <name type="synonym">Citrus deliciosa x Citrus sinensis</name>
    <dbReference type="NCBI Taxonomy" id="85681"/>
    <lineage>
        <taxon>Eukaryota</taxon>
        <taxon>Viridiplantae</taxon>
        <taxon>Streptophyta</taxon>
        <taxon>Embryophyta</taxon>
        <taxon>Tracheophyta</taxon>
        <taxon>Spermatophyta</taxon>
        <taxon>Magnoliopsida</taxon>
        <taxon>eudicotyledons</taxon>
        <taxon>Gunneridae</taxon>
        <taxon>Pentapetalae</taxon>
        <taxon>rosids</taxon>
        <taxon>malvids</taxon>
        <taxon>Sapindales</taxon>
        <taxon>Rutaceae</taxon>
        <taxon>Aurantioideae</taxon>
        <taxon>Citrus</taxon>
    </lineage>
</organism>
<dbReference type="KEGG" id="cic:CICLE_v10018198mg"/>
<dbReference type="GO" id="GO:0009506">
    <property type="term" value="C:plasmodesma"/>
    <property type="evidence" value="ECO:0007669"/>
    <property type="project" value="TreeGrafter"/>
</dbReference>
<evidence type="ECO:0000256" key="3">
    <source>
        <dbReference type="ARBA" id="ARBA00022525"/>
    </source>
</evidence>
<dbReference type="GO" id="GO:0019722">
    <property type="term" value="P:calcium-mediated signaling"/>
    <property type="evidence" value="ECO:0007669"/>
    <property type="project" value="TreeGrafter"/>
</dbReference>
<evidence type="ECO:0000313" key="7">
    <source>
        <dbReference type="EMBL" id="ESR62600.1"/>
    </source>
</evidence>